<protein>
    <recommendedName>
        <fullName evidence="6">Glutaredoxin domain-containing protein</fullName>
    </recommendedName>
</protein>
<evidence type="ECO:0000259" key="6">
    <source>
        <dbReference type="Pfam" id="PF00462"/>
    </source>
</evidence>
<dbReference type="Proteomes" id="UP000030655">
    <property type="component" value="Unassembled WGS sequence"/>
</dbReference>
<dbReference type="PANTHER" id="PTHR46679:SF1">
    <property type="entry name" value="GLUTAREDOXIN-2, MITOCHONDRIAL"/>
    <property type="match status" value="1"/>
</dbReference>
<dbReference type="PROSITE" id="PS51354">
    <property type="entry name" value="GLUTAREDOXIN_2"/>
    <property type="match status" value="1"/>
</dbReference>
<reference evidence="7 8" key="2">
    <citation type="submission" date="2014-03" db="EMBL/GenBank/DDBJ databases">
        <title>The Genome Sequence of Anncaliia algerae insect isolate PRA339.</title>
        <authorList>
            <consortium name="The Broad Institute Genome Sequencing Platform"/>
            <consortium name="The Broad Institute Genome Sequencing Center for Infectious Disease"/>
            <person name="Cuomo C."/>
            <person name="Becnel J."/>
            <person name="Sanscrainte N."/>
            <person name="Walker B."/>
            <person name="Young S.K."/>
            <person name="Zeng Q."/>
            <person name="Gargeya S."/>
            <person name="Fitzgerald M."/>
            <person name="Haas B."/>
            <person name="Abouelleil A."/>
            <person name="Alvarado L."/>
            <person name="Arachchi H.M."/>
            <person name="Berlin A.M."/>
            <person name="Chapman S.B."/>
            <person name="Dewar J."/>
            <person name="Goldberg J."/>
            <person name="Griggs A."/>
            <person name="Gujja S."/>
            <person name="Hansen M."/>
            <person name="Howarth C."/>
            <person name="Imamovic A."/>
            <person name="Larimer J."/>
            <person name="McCowan C."/>
            <person name="Murphy C."/>
            <person name="Neiman D."/>
            <person name="Pearson M."/>
            <person name="Priest M."/>
            <person name="Roberts A."/>
            <person name="Saif S."/>
            <person name="Shea T."/>
            <person name="Sisk P."/>
            <person name="Sykes S."/>
            <person name="Wortman J."/>
            <person name="Nusbaum C."/>
            <person name="Birren B."/>
        </authorList>
    </citation>
    <scope>NUCLEOTIDE SEQUENCE [LARGE SCALE GENOMIC DNA]</scope>
    <source>
        <strain evidence="7 8">PRA339</strain>
    </source>
</reference>
<dbReference type="SUPFAM" id="SSF52833">
    <property type="entry name" value="Thioredoxin-like"/>
    <property type="match status" value="1"/>
</dbReference>
<organism evidence="7 8">
    <name type="scientific">Anncaliia algerae PRA339</name>
    <dbReference type="NCBI Taxonomy" id="1288291"/>
    <lineage>
        <taxon>Eukaryota</taxon>
        <taxon>Fungi</taxon>
        <taxon>Fungi incertae sedis</taxon>
        <taxon>Microsporidia</taxon>
        <taxon>Tubulinosematoidea</taxon>
        <taxon>Tubulinosematidae</taxon>
        <taxon>Anncaliia</taxon>
    </lineage>
</organism>
<evidence type="ECO:0000256" key="5">
    <source>
        <dbReference type="ARBA" id="ARBA00023284"/>
    </source>
</evidence>
<comment type="similarity">
    <text evidence="1">Belongs to the glutaredoxin family.</text>
</comment>
<keyword evidence="4" id="KW-1015">Disulfide bond</keyword>
<dbReference type="Pfam" id="PF00462">
    <property type="entry name" value="Glutaredoxin"/>
    <property type="match status" value="1"/>
</dbReference>
<dbReference type="VEuPathDB" id="MicrosporidiaDB:H312_01512"/>
<evidence type="ECO:0000313" key="8">
    <source>
        <dbReference type="Proteomes" id="UP000030655"/>
    </source>
</evidence>
<dbReference type="EMBL" id="KK365151">
    <property type="protein sequence ID" value="KCZ81086.1"/>
    <property type="molecule type" value="Genomic_DNA"/>
</dbReference>
<evidence type="ECO:0000256" key="4">
    <source>
        <dbReference type="ARBA" id="ARBA00023157"/>
    </source>
</evidence>
<sequence>MKNNSNNIELLIMQKYNFLIGKPNCIYCDKAIDLLKLKNIEYIYLDYLECEEFLDALRKAKGKVTFPQIFLSGERIGGFTDLEKHYEQNL</sequence>
<dbReference type="OrthoDB" id="418495at2759"/>
<dbReference type="HOGENOM" id="CLU_026126_7_3_1"/>
<dbReference type="InterPro" id="IPR002109">
    <property type="entry name" value="Glutaredoxin"/>
</dbReference>
<evidence type="ECO:0000256" key="1">
    <source>
        <dbReference type="ARBA" id="ARBA00007787"/>
    </source>
</evidence>
<gene>
    <name evidence="7" type="ORF">H312_01512</name>
</gene>
<keyword evidence="5" id="KW-0676">Redox-active center</keyword>
<evidence type="ECO:0000256" key="3">
    <source>
        <dbReference type="ARBA" id="ARBA00022982"/>
    </source>
</evidence>
<evidence type="ECO:0000313" key="7">
    <source>
        <dbReference type="EMBL" id="KCZ81086.1"/>
    </source>
</evidence>
<dbReference type="PRINTS" id="PR00160">
    <property type="entry name" value="GLUTAREDOXIN"/>
</dbReference>
<reference evidence="8" key="1">
    <citation type="submission" date="2013-02" db="EMBL/GenBank/DDBJ databases">
        <authorList>
            <consortium name="The Broad Institute Genome Sequencing Platform"/>
            <person name="Cuomo C."/>
            <person name="Becnel J."/>
            <person name="Sanscrainte N."/>
            <person name="Walker B."/>
            <person name="Young S.K."/>
            <person name="Zeng Q."/>
            <person name="Gargeya S."/>
            <person name="Fitzgerald M."/>
            <person name="Haas B."/>
            <person name="Abouelleil A."/>
            <person name="Alvarado L."/>
            <person name="Arachchi H.M."/>
            <person name="Berlin A.M."/>
            <person name="Chapman S.B."/>
            <person name="Dewar J."/>
            <person name="Goldberg J."/>
            <person name="Griggs A."/>
            <person name="Gujja S."/>
            <person name="Hansen M."/>
            <person name="Howarth C."/>
            <person name="Imamovic A."/>
            <person name="Larimer J."/>
            <person name="McCowan C."/>
            <person name="Murphy C."/>
            <person name="Neiman D."/>
            <person name="Pearson M."/>
            <person name="Priest M."/>
            <person name="Roberts A."/>
            <person name="Saif S."/>
            <person name="Shea T."/>
            <person name="Sisk P."/>
            <person name="Sykes S."/>
            <person name="Wortman J."/>
            <person name="Nusbaum C."/>
            <person name="Birren B."/>
        </authorList>
    </citation>
    <scope>NUCLEOTIDE SEQUENCE [LARGE SCALE GENOMIC DNA]</scope>
    <source>
        <strain evidence="8">PRA339</strain>
    </source>
</reference>
<dbReference type="PANTHER" id="PTHR46679">
    <property type="match status" value="1"/>
</dbReference>
<keyword evidence="8" id="KW-1185">Reference proteome</keyword>
<dbReference type="InterPro" id="IPR036249">
    <property type="entry name" value="Thioredoxin-like_sf"/>
</dbReference>
<evidence type="ECO:0000256" key="2">
    <source>
        <dbReference type="ARBA" id="ARBA00022448"/>
    </source>
</evidence>
<dbReference type="AlphaFoldDB" id="A0A059F2C2"/>
<accession>A0A059F2C2</accession>
<proteinExistence type="inferred from homology"/>
<name>A0A059F2C2_9MICR</name>
<keyword evidence="3" id="KW-0249">Electron transport</keyword>
<dbReference type="Gene3D" id="3.40.30.10">
    <property type="entry name" value="Glutaredoxin"/>
    <property type="match status" value="1"/>
</dbReference>
<dbReference type="GO" id="GO:0015035">
    <property type="term" value="F:protein-disulfide reductase activity"/>
    <property type="evidence" value="ECO:0007669"/>
    <property type="project" value="TreeGrafter"/>
</dbReference>
<dbReference type="InterPro" id="IPR014025">
    <property type="entry name" value="Glutaredoxin_subgr"/>
</dbReference>
<feature type="domain" description="Glutaredoxin" evidence="6">
    <location>
        <begin position="19"/>
        <end position="76"/>
    </location>
</feature>
<keyword evidence="2" id="KW-0813">Transport</keyword>